<evidence type="ECO:0000313" key="3">
    <source>
        <dbReference type="Proteomes" id="UP000233551"/>
    </source>
</evidence>
<reference evidence="2 3" key="1">
    <citation type="submission" date="2017-11" db="EMBL/GenBank/DDBJ databases">
        <title>De-novo sequencing of pomegranate (Punica granatum L.) genome.</title>
        <authorList>
            <person name="Akparov Z."/>
            <person name="Amiraslanov A."/>
            <person name="Hajiyeva S."/>
            <person name="Abbasov M."/>
            <person name="Kaur K."/>
            <person name="Hamwieh A."/>
            <person name="Solovyev V."/>
            <person name="Salamov A."/>
            <person name="Braich B."/>
            <person name="Kosarev P."/>
            <person name="Mahmoud A."/>
            <person name="Hajiyev E."/>
            <person name="Babayeva S."/>
            <person name="Izzatullayeva V."/>
            <person name="Mammadov A."/>
            <person name="Mammadov A."/>
            <person name="Sharifova S."/>
            <person name="Ojaghi J."/>
            <person name="Eynullazada K."/>
            <person name="Bayramov B."/>
            <person name="Abdulazimova A."/>
            <person name="Shahmuradov I."/>
        </authorList>
    </citation>
    <scope>NUCLEOTIDE SEQUENCE [LARGE SCALE GENOMIC DNA]</scope>
    <source>
        <strain evidence="3">cv. AG2017</strain>
        <tissue evidence="2">Leaf</tissue>
    </source>
</reference>
<dbReference type="EMBL" id="PGOL01001263">
    <property type="protein sequence ID" value="PKI59586.1"/>
    <property type="molecule type" value="Genomic_DNA"/>
</dbReference>
<dbReference type="Proteomes" id="UP000233551">
    <property type="component" value="Unassembled WGS sequence"/>
</dbReference>
<accession>A0A2I0JVT7</accession>
<feature type="compositionally biased region" description="Basic and acidic residues" evidence="1">
    <location>
        <begin position="94"/>
        <end position="107"/>
    </location>
</feature>
<feature type="region of interest" description="Disordered" evidence="1">
    <location>
        <begin position="64"/>
        <end position="122"/>
    </location>
</feature>
<gene>
    <name evidence="2" type="ORF">CRG98_019995</name>
</gene>
<comment type="caution">
    <text evidence="2">The sequence shown here is derived from an EMBL/GenBank/DDBJ whole genome shotgun (WGS) entry which is preliminary data.</text>
</comment>
<keyword evidence="3" id="KW-1185">Reference proteome</keyword>
<organism evidence="2 3">
    <name type="scientific">Punica granatum</name>
    <name type="common">Pomegranate</name>
    <dbReference type="NCBI Taxonomy" id="22663"/>
    <lineage>
        <taxon>Eukaryota</taxon>
        <taxon>Viridiplantae</taxon>
        <taxon>Streptophyta</taxon>
        <taxon>Embryophyta</taxon>
        <taxon>Tracheophyta</taxon>
        <taxon>Spermatophyta</taxon>
        <taxon>Magnoliopsida</taxon>
        <taxon>eudicotyledons</taxon>
        <taxon>Gunneridae</taxon>
        <taxon>Pentapetalae</taxon>
        <taxon>rosids</taxon>
        <taxon>malvids</taxon>
        <taxon>Myrtales</taxon>
        <taxon>Lythraceae</taxon>
        <taxon>Punica</taxon>
    </lineage>
</organism>
<sequence>MTDVGSRYRICCQKPFSAFWVKDRPSRVNSVRLARHSCAPARLARASRALQLHACALSSPNVHALAPEHSSKRSTESPDSQTLSRFFPRIPRQGLDRRSEDHPDPEMASKLSAKSLNGMAET</sequence>
<evidence type="ECO:0000313" key="2">
    <source>
        <dbReference type="EMBL" id="PKI59586.1"/>
    </source>
</evidence>
<name>A0A2I0JVT7_PUNGR</name>
<dbReference type="AlphaFoldDB" id="A0A2I0JVT7"/>
<evidence type="ECO:0000256" key="1">
    <source>
        <dbReference type="SAM" id="MobiDB-lite"/>
    </source>
</evidence>
<protein>
    <submittedName>
        <fullName evidence="2">Uncharacterized protein</fullName>
    </submittedName>
</protein>
<proteinExistence type="predicted"/>